<feature type="domain" description="YjiS-like" evidence="1">
    <location>
        <begin position="27"/>
        <end position="56"/>
    </location>
</feature>
<evidence type="ECO:0000313" key="3">
    <source>
        <dbReference type="Proteomes" id="UP000474758"/>
    </source>
</evidence>
<dbReference type="EMBL" id="JAALFE010000006">
    <property type="protein sequence ID" value="NGQ90854.1"/>
    <property type="molecule type" value="Genomic_DNA"/>
</dbReference>
<dbReference type="Proteomes" id="UP000474758">
    <property type="component" value="Unassembled WGS sequence"/>
</dbReference>
<dbReference type="RefSeq" id="WP_165048765.1">
    <property type="nucleotide sequence ID" value="NZ_JAALFE010000006.1"/>
</dbReference>
<evidence type="ECO:0000259" key="1">
    <source>
        <dbReference type="Pfam" id="PF06568"/>
    </source>
</evidence>
<proteinExistence type="predicted"/>
<evidence type="ECO:0000313" key="2">
    <source>
        <dbReference type="EMBL" id="NGQ90854.1"/>
    </source>
</evidence>
<organism evidence="2 3">
    <name type="scientific">Paragemmobacter kunshanensis</name>
    <dbReference type="NCBI Taxonomy" id="2583234"/>
    <lineage>
        <taxon>Bacteria</taxon>
        <taxon>Pseudomonadati</taxon>
        <taxon>Pseudomonadota</taxon>
        <taxon>Alphaproteobacteria</taxon>
        <taxon>Rhodobacterales</taxon>
        <taxon>Paracoccaceae</taxon>
        <taxon>Paragemmobacter</taxon>
    </lineage>
</organism>
<dbReference type="AlphaFoldDB" id="A0A6M1U072"/>
<keyword evidence="3" id="KW-1185">Reference proteome</keyword>
<sequence>MAARSMPAAIPASLPPLSRLLVTVGLTLAAWETRLRGRHALARLDDHLLRDIGMTHDCRADELRRHFWQD</sequence>
<name>A0A6M1U072_9RHOB</name>
<dbReference type="InterPro" id="IPR009506">
    <property type="entry name" value="YjiS-like"/>
</dbReference>
<accession>A0A6M1U072</accession>
<gene>
    <name evidence="2" type="ORF">G5V65_08075</name>
</gene>
<protein>
    <submittedName>
        <fullName evidence="2">DUF1127 domain-containing protein</fullName>
    </submittedName>
</protein>
<comment type="caution">
    <text evidence="2">The sequence shown here is derived from an EMBL/GenBank/DDBJ whole genome shotgun (WGS) entry which is preliminary data.</text>
</comment>
<dbReference type="Pfam" id="PF06568">
    <property type="entry name" value="YjiS-like"/>
    <property type="match status" value="1"/>
</dbReference>
<reference evidence="2 3" key="1">
    <citation type="submission" date="2020-02" db="EMBL/GenBank/DDBJ databases">
        <title>Rhodobacter translucens sp. nov., a novel bacterium isolated from activated sludge.</title>
        <authorList>
            <person name="Liu J."/>
        </authorList>
    </citation>
    <scope>NUCLEOTIDE SEQUENCE [LARGE SCALE GENOMIC DNA]</scope>
    <source>
        <strain evidence="2 3">HX-7-19</strain>
    </source>
</reference>